<protein>
    <submittedName>
        <fullName evidence="1">Uncharacterized protein</fullName>
    </submittedName>
</protein>
<evidence type="ECO:0000313" key="1">
    <source>
        <dbReference type="EMBL" id="KUI56996.1"/>
    </source>
</evidence>
<gene>
    <name evidence="1" type="ORF">VP1G_10859</name>
</gene>
<dbReference type="EMBL" id="KN714694">
    <property type="protein sequence ID" value="KUI56996.1"/>
    <property type="molecule type" value="Genomic_DNA"/>
</dbReference>
<name>A0A194UZG2_CYTMA</name>
<sequence length="206" mass="21834">MGNTLMFSITTTISKDIAADNVNLGVELPHLIKLELRTAVLAQPVVTLIAPGNDFVLANTRVQQPLAPRPPYSPQLLLQVVPDQLRRQRGEQVGLVGGDEHGDGVGGLARLGAAHALLQGQQHVVQCRSLPWPGVSTSRNLLATAPLASRSSRHELDASSLTASSIADHVWLVCVSEGSVRRSRSVCSEVLPAPEGPVSRIEGSTV</sequence>
<keyword evidence="2" id="KW-1185">Reference proteome</keyword>
<accession>A0A194UZG2</accession>
<dbReference type="AlphaFoldDB" id="A0A194UZG2"/>
<reference evidence="2" key="1">
    <citation type="submission" date="2014-12" db="EMBL/GenBank/DDBJ databases">
        <title>Genome Sequence of Valsa Canker Pathogens Uncovers a Specific Adaption of Colonization on Woody Bark.</title>
        <authorList>
            <person name="Yin Z."/>
            <person name="Liu H."/>
            <person name="Gao X."/>
            <person name="Li Z."/>
            <person name="Song N."/>
            <person name="Ke X."/>
            <person name="Dai Q."/>
            <person name="Wu Y."/>
            <person name="Sun Y."/>
            <person name="Xu J.-R."/>
            <person name="Kang Z.K."/>
            <person name="Wang L."/>
            <person name="Huang L."/>
        </authorList>
    </citation>
    <scope>NUCLEOTIDE SEQUENCE [LARGE SCALE GENOMIC DNA]</scope>
    <source>
        <strain evidence="2">SXYL134</strain>
    </source>
</reference>
<dbReference type="Proteomes" id="UP000078576">
    <property type="component" value="Unassembled WGS sequence"/>
</dbReference>
<evidence type="ECO:0000313" key="2">
    <source>
        <dbReference type="Proteomes" id="UP000078576"/>
    </source>
</evidence>
<organism evidence="1 2">
    <name type="scientific">Cytospora mali</name>
    <name type="common">Apple Valsa canker fungus</name>
    <name type="synonym">Valsa mali</name>
    <dbReference type="NCBI Taxonomy" id="578113"/>
    <lineage>
        <taxon>Eukaryota</taxon>
        <taxon>Fungi</taxon>
        <taxon>Dikarya</taxon>
        <taxon>Ascomycota</taxon>
        <taxon>Pezizomycotina</taxon>
        <taxon>Sordariomycetes</taxon>
        <taxon>Sordariomycetidae</taxon>
        <taxon>Diaporthales</taxon>
        <taxon>Cytosporaceae</taxon>
        <taxon>Cytospora</taxon>
    </lineage>
</organism>
<proteinExistence type="predicted"/>